<protein>
    <submittedName>
        <fullName evidence="2">Uncharacterized protein</fullName>
    </submittedName>
</protein>
<dbReference type="EMBL" id="BK015029">
    <property type="protein sequence ID" value="DAD87843.1"/>
    <property type="molecule type" value="Genomic_DNA"/>
</dbReference>
<feature type="coiled-coil region" evidence="1">
    <location>
        <begin position="137"/>
        <end position="164"/>
    </location>
</feature>
<reference evidence="2" key="1">
    <citation type="journal article" date="2021" name="Proc. Natl. Acad. Sci. U.S.A.">
        <title>A Catalog of Tens of Thousands of Viruses from Human Metagenomes Reveals Hidden Associations with Chronic Diseases.</title>
        <authorList>
            <person name="Tisza M.J."/>
            <person name="Buck C.B."/>
        </authorList>
    </citation>
    <scope>NUCLEOTIDE SEQUENCE</scope>
    <source>
        <strain evidence="2">Ct43U4</strain>
    </source>
</reference>
<accession>A0A8S5N132</accession>
<sequence length="182" mass="20526">MASYVYYDKSGIIRELITADYPARQGMAYDIFMYFDGVDVSPTKYNVTCRKPDKETGLITTLSWEDVTVPYSAERNLSNFEYYRTYNMLHIKVSSLDKGGLWQFTPNIDDKAGALFNLFVDSNTNEVVDKALSFADYQSLMDKLTELEARIDSLEAVKTASNDAQALDITEEDGVVSIKGVK</sequence>
<evidence type="ECO:0000256" key="1">
    <source>
        <dbReference type="SAM" id="Coils"/>
    </source>
</evidence>
<name>A0A8S5N132_9CAUD</name>
<organism evidence="2">
    <name type="scientific">Siphoviridae sp. ct43U4</name>
    <dbReference type="NCBI Taxonomy" id="2826285"/>
    <lineage>
        <taxon>Viruses</taxon>
        <taxon>Duplodnaviria</taxon>
        <taxon>Heunggongvirae</taxon>
        <taxon>Uroviricota</taxon>
        <taxon>Caudoviricetes</taxon>
    </lineage>
</organism>
<keyword evidence="1" id="KW-0175">Coiled coil</keyword>
<evidence type="ECO:0000313" key="2">
    <source>
        <dbReference type="EMBL" id="DAD87843.1"/>
    </source>
</evidence>
<proteinExistence type="predicted"/>